<dbReference type="RefSeq" id="WP_250752354.1">
    <property type="nucleotide sequence ID" value="NZ_CP098401.1"/>
</dbReference>
<keyword evidence="4" id="KW-1185">Reference proteome</keyword>
<proteinExistence type="predicted"/>
<accession>A0ABY4TZP3</accession>
<protein>
    <submittedName>
        <fullName evidence="3">TorF family putative porin</fullName>
    </submittedName>
</protein>
<name>A0ABY4TZP3_9SPHN</name>
<dbReference type="NCBIfam" id="TIGR02001">
    <property type="entry name" value="gcw_chp"/>
    <property type="match status" value="1"/>
</dbReference>
<feature type="signal peptide" evidence="2">
    <location>
        <begin position="1"/>
        <end position="22"/>
    </location>
</feature>
<organism evidence="3 4">
    <name type="scientific">Sphingomonas donggukensis</name>
    <dbReference type="NCBI Taxonomy" id="2949093"/>
    <lineage>
        <taxon>Bacteria</taxon>
        <taxon>Pseudomonadati</taxon>
        <taxon>Pseudomonadota</taxon>
        <taxon>Alphaproteobacteria</taxon>
        <taxon>Sphingomonadales</taxon>
        <taxon>Sphingomonadaceae</taxon>
        <taxon>Sphingomonas</taxon>
    </lineage>
</organism>
<feature type="compositionally biased region" description="Low complexity" evidence="1">
    <location>
        <begin position="23"/>
        <end position="34"/>
    </location>
</feature>
<sequence length="282" mass="29061">MMRFSTLGAAAILIAAATPAAAQDSDPATRLPDPATAPPPALTVTGSATLISDYRFRGLTQTDGKPAIQGTVNVNHSSGFYVGTFVSTIDGGPDGSTPALTGYGEAEVDLYGGFTKTLSNGVGIDVGLLYYLYPIDKTSGLNTDFFEPYAAVTYTIGPVATKLGAAYAWGGQDGLAGFDPRGGNDDNLYAYGEASVAIPTTPVTLKGHLGYSEGSLGGFNGTLDNNYLDWSVTAEAVGGPLKVGVSYVDTDISERRTAAFPKGYARSLGRGATVLAYVGFAF</sequence>
<feature type="chain" id="PRO_5047547945" evidence="2">
    <location>
        <begin position="23"/>
        <end position="282"/>
    </location>
</feature>
<dbReference type="InterPro" id="IPR010239">
    <property type="entry name" value="CHP02001"/>
</dbReference>
<dbReference type="Pfam" id="PF09694">
    <property type="entry name" value="Gcw_chp"/>
    <property type="match status" value="1"/>
</dbReference>
<evidence type="ECO:0000256" key="1">
    <source>
        <dbReference type="SAM" id="MobiDB-lite"/>
    </source>
</evidence>
<evidence type="ECO:0000313" key="3">
    <source>
        <dbReference type="EMBL" id="URW75793.1"/>
    </source>
</evidence>
<dbReference type="EMBL" id="CP098401">
    <property type="protein sequence ID" value="URW75793.1"/>
    <property type="molecule type" value="Genomic_DNA"/>
</dbReference>
<evidence type="ECO:0000313" key="4">
    <source>
        <dbReference type="Proteomes" id="UP001055580"/>
    </source>
</evidence>
<evidence type="ECO:0000256" key="2">
    <source>
        <dbReference type="SAM" id="SignalP"/>
    </source>
</evidence>
<feature type="region of interest" description="Disordered" evidence="1">
    <location>
        <begin position="23"/>
        <end position="42"/>
    </location>
</feature>
<keyword evidence="2" id="KW-0732">Signal</keyword>
<reference evidence="3" key="1">
    <citation type="submission" date="2022-05" db="EMBL/GenBank/DDBJ databases">
        <title>Sphingomonas sp. strain RMG20 Genome sequencing and assembly.</title>
        <authorList>
            <person name="Kim I."/>
        </authorList>
    </citation>
    <scope>NUCLEOTIDE SEQUENCE</scope>
    <source>
        <strain evidence="3">RMG20</strain>
    </source>
</reference>
<gene>
    <name evidence="3" type="ORF">M9980_00710</name>
</gene>
<dbReference type="Proteomes" id="UP001055580">
    <property type="component" value="Chromosome"/>
</dbReference>